<accession>A0A4Q7ZEW2</accession>
<dbReference type="GO" id="GO:0004556">
    <property type="term" value="F:alpha-amylase activity"/>
    <property type="evidence" value="ECO:0007669"/>
    <property type="project" value="TreeGrafter"/>
</dbReference>
<dbReference type="InterPro" id="IPR006047">
    <property type="entry name" value="GH13_cat_dom"/>
</dbReference>
<organism evidence="3 4">
    <name type="scientific">Krasilnikovia cinnamomea</name>
    <dbReference type="NCBI Taxonomy" id="349313"/>
    <lineage>
        <taxon>Bacteria</taxon>
        <taxon>Bacillati</taxon>
        <taxon>Actinomycetota</taxon>
        <taxon>Actinomycetes</taxon>
        <taxon>Micromonosporales</taxon>
        <taxon>Micromonosporaceae</taxon>
        <taxon>Krasilnikovia</taxon>
    </lineage>
</organism>
<dbReference type="Pfam" id="PF00128">
    <property type="entry name" value="Alpha-amylase"/>
    <property type="match status" value="1"/>
</dbReference>
<dbReference type="EMBL" id="SHKY01000001">
    <property type="protein sequence ID" value="RZU49247.1"/>
    <property type="molecule type" value="Genomic_DNA"/>
</dbReference>
<reference evidence="3 4" key="1">
    <citation type="submission" date="2019-02" db="EMBL/GenBank/DDBJ databases">
        <title>Sequencing the genomes of 1000 actinobacteria strains.</title>
        <authorList>
            <person name="Klenk H.-P."/>
        </authorList>
    </citation>
    <scope>NUCLEOTIDE SEQUENCE [LARGE SCALE GENOMIC DNA]</scope>
    <source>
        <strain evidence="3 4">DSM 45162</strain>
    </source>
</reference>
<dbReference type="GO" id="GO:0009313">
    <property type="term" value="P:oligosaccharide catabolic process"/>
    <property type="evidence" value="ECO:0007669"/>
    <property type="project" value="TreeGrafter"/>
</dbReference>
<comment type="caution">
    <text evidence="3">The sequence shown here is derived from an EMBL/GenBank/DDBJ whole genome shotgun (WGS) entry which is preliminary data.</text>
</comment>
<evidence type="ECO:0000259" key="2">
    <source>
        <dbReference type="SMART" id="SM00642"/>
    </source>
</evidence>
<dbReference type="CDD" id="cd11332">
    <property type="entry name" value="AmyAc_OligoGlu_TS"/>
    <property type="match status" value="1"/>
</dbReference>
<dbReference type="Gene3D" id="3.90.400.10">
    <property type="entry name" value="Oligo-1,6-glucosidase, Domain 2"/>
    <property type="match status" value="1"/>
</dbReference>
<dbReference type="PANTHER" id="PTHR10357">
    <property type="entry name" value="ALPHA-AMYLASE FAMILY MEMBER"/>
    <property type="match status" value="1"/>
</dbReference>
<gene>
    <name evidence="3" type="ORF">EV385_0989</name>
</gene>
<evidence type="ECO:0000313" key="3">
    <source>
        <dbReference type="EMBL" id="RZU49247.1"/>
    </source>
</evidence>
<keyword evidence="4" id="KW-1185">Reference proteome</keyword>
<dbReference type="InterPro" id="IPR045857">
    <property type="entry name" value="O16G_dom_2"/>
</dbReference>
<dbReference type="RefSeq" id="WP_242624706.1">
    <property type="nucleotide sequence ID" value="NZ_SHKY01000001.1"/>
</dbReference>
<dbReference type="SUPFAM" id="SSF51445">
    <property type="entry name" value="(Trans)glycosidases"/>
    <property type="match status" value="1"/>
</dbReference>
<dbReference type="Gene3D" id="3.20.20.80">
    <property type="entry name" value="Glycosidases"/>
    <property type="match status" value="1"/>
</dbReference>
<proteinExistence type="inferred from homology"/>
<dbReference type="InterPro" id="IPR017853">
    <property type="entry name" value="GH"/>
</dbReference>
<evidence type="ECO:0000313" key="4">
    <source>
        <dbReference type="Proteomes" id="UP000292564"/>
    </source>
</evidence>
<feature type="domain" description="Glycosyl hydrolase family 13 catalytic" evidence="2">
    <location>
        <begin position="15"/>
        <end position="396"/>
    </location>
</feature>
<protein>
    <submittedName>
        <fullName evidence="3">Alpha-glucosidase</fullName>
    </submittedName>
</protein>
<name>A0A4Q7ZEW2_9ACTN</name>
<dbReference type="Proteomes" id="UP000292564">
    <property type="component" value="Unassembled WGS sequence"/>
</dbReference>
<dbReference type="SMART" id="SM00642">
    <property type="entry name" value="Aamy"/>
    <property type="match status" value="1"/>
</dbReference>
<comment type="similarity">
    <text evidence="1">Belongs to the glycosyl hydrolase 13 family.</text>
</comment>
<dbReference type="PANTHER" id="PTHR10357:SF179">
    <property type="entry name" value="NEUTRAL AND BASIC AMINO ACID TRANSPORT PROTEIN RBAT"/>
    <property type="match status" value="1"/>
</dbReference>
<evidence type="ECO:0000256" key="1">
    <source>
        <dbReference type="ARBA" id="ARBA00008061"/>
    </source>
</evidence>
<sequence>MTVATQWWRDAVIYQIYPRSFADGDGDGIGDLAGIRRRLGHLADLGVNAIWMSPWYPSPMADAGYDVADFRDIDPVFGTMAEARTLIREAHAAGIRLIVDIVPNHVSAHHPWFTAALAAPDAPERDYFWFRPGGAAPNSWRSEFGGPAWTRTVSGDWYLHLFTPEQPDLNWDHPDVRAEFENILRFWFDAGVDGIRIDSAALLLKDPALPEVPEHGPHPYHDLDGVHDIYRSWRRVADGYPDRALIGEVWLPDAERFARYLRPDELHAAFNFDFLGCAWDPDLLRECIDRTLHVHAAVGAPATWVLSNHDVTRHVTRYGRRDTTFSFATKREGTPVDLELGTRRARAAALLSLSLPGTAYVYQGEELGLWEHENIPPGLRQDPMWARSGHGRDGCRVPLPWHGDEPPFGFSPGSTAEPWLPQPPEWKGLTVAAQSGDPSSMLELYRTAIRLRRAEPGLHTPAMTWLPSAPGTLAYTRGPGFACVVNLSTAPVALPDHETRLLASSPLDGDLLPPDTAVWLRLRQDRLPDHLAT</sequence>
<dbReference type="AlphaFoldDB" id="A0A4Q7ZEW2"/>